<accession>A0ABM1F1F9</accession>
<keyword evidence="1 2" id="KW-0175">Coiled coil</keyword>
<feature type="coiled-coil region" evidence="2">
    <location>
        <begin position="152"/>
        <end position="179"/>
    </location>
</feature>
<evidence type="ECO:0000259" key="4">
    <source>
        <dbReference type="Pfam" id="PF13863"/>
    </source>
</evidence>
<dbReference type="PANTHER" id="PTHR21683:SF3">
    <property type="entry name" value="CILIA AND FLAGELLA ASSOCIATED PROTEIN 100"/>
    <property type="match status" value="1"/>
</dbReference>
<dbReference type="PANTHER" id="PTHR21683">
    <property type="entry name" value="COILED-COIL DOMAIN-CONTAINING PROTEIN 42 LIKE-2-LIKE-RELATED"/>
    <property type="match status" value="1"/>
</dbReference>
<reference evidence="6" key="1">
    <citation type="submission" date="2025-08" db="UniProtKB">
        <authorList>
            <consortium name="RefSeq"/>
        </authorList>
    </citation>
    <scope>IDENTIFICATION</scope>
</reference>
<sequence>MSKASVQNTHKSSPSFGAAGDIMSVSGSTHDDGTTNPFKMPPDSSIFTLREQEKKKRKEERAKQRSLHVHEKTTYAARLARKGGKLAPDDVAAEDEEAAVEESPAVGADDPAFALSVTRNRKIEKENLAEYIEKKREMFKIQYALGVKRDEMKKLEDMVTAEERRLERAEKRLEQDAVAFDEFLKENDKNAVEAIRV</sequence>
<feature type="domain" description="DUF4200" evidence="4">
    <location>
        <begin position="131"/>
        <end position="196"/>
    </location>
</feature>
<dbReference type="InterPro" id="IPR025252">
    <property type="entry name" value="DUF4200"/>
</dbReference>
<dbReference type="RefSeq" id="XP_014678280.1">
    <property type="nucleotide sequence ID" value="XM_014822794.1"/>
</dbReference>
<dbReference type="GeneID" id="106818074"/>
<feature type="compositionally biased region" description="Polar residues" evidence="3">
    <location>
        <begin position="1"/>
        <end position="15"/>
    </location>
</feature>
<evidence type="ECO:0000256" key="3">
    <source>
        <dbReference type="SAM" id="MobiDB-lite"/>
    </source>
</evidence>
<keyword evidence="5" id="KW-1185">Reference proteome</keyword>
<feature type="compositionally biased region" description="Basic and acidic residues" evidence="3">
    <location>
        <begin position="50"/>
        <end position="73"/>
    </location>
</feature>
<feature type="compositionally biased region" description="Acidic residues" evidence="3">
    <location>
        <begin position="91"/>
        <end position="100"/>
    </location>
</feature>
<evidence type="ECO:0000256" key="1">
    <source>
        <dbReference type="ARBA" id="ARBA00023054"/>
    </source>
</evidence>
<dbReference type="Proteomes" id="UP000695022">
    <property type="component" value="Unplaced"/>
</dbReference>
<evidence type="ECO:0000256" key="2">
    <source>
        <dbReference type="SAM" id="Coils"/>
    </source>
</evidence>
<feature type="region of interest" description="Disordered" evidence="3">
    <location>
        <begin position="1"/>
        <end position="107"/>
    </location>
</feature>
<proteinExistence type="predicted"/>
<gene>
    <name evidence="6" type="primary">LOC106818074</name>
</gene>
<evidence type="ECO:0000313" key="6">
    <source>
        <dbReference type="RefSeq" id="XP_014678280.1"/>
    </source>
</evidence>
<dbReference type="Pfam" id="PF13863">
    <property type="entry name" value="DUF4200"/>
    <property type="match status" value="1"/>
</dbReference>
<evidence type="ECO:0000313" key="5">
    <source>
        <dbReference type="Proteomes" id="UP000695022"/>
    </source>
</evidence>
<organism evidence="5 6">
    <name type="scientific">Priapulus caudatus</name>
    <name type="common">Priapulid worm</name>
    <dbReference type="NCBI Taxonomy" id="37621"/>
    <lineage>
        <taxon>Eukaryota</taxon>
        <taxon>Metazoa</taxon>
        <taxon>Ecdysozoa</taxon>
        <taxon>Scalidophora</taxon>
        <taxon>Priapulida</taxon>
        <taxon>Priapulimorpha</taxon>
        <taxon>Priapulimorphida</taxon>
        <taxon>Priapulidae</taxon>
        <taxon>Priapulus</taxon>
    </lineage>
</organism>
<protein>
    <submittedName>
        <fullName evidence="6">Coiled-coil domain-containing protein 37-like</fullName>
    </submittedName>
</protein>
<dbReference type="InterPro" id="IPR051147">
    <property type="entry name" value="CFAP_domain-containing"/>
</dbReference>
<name>A0ABM1F1F9_PRICU</name>